<dbReference type="OrthoDB" id="9895282at2"/>
<organism evidence="1 2">
    <name type="scientific">Cytobacillus firmus DS1</name>
    <dbReference type="NCBI Taxonomy" id="1307436"/>
    <lineage>
        <taxon>Bacteria</taxon>
        <taxon>Bacillati</taxon>
        <taxon>Bacillota</taxon>
        <taxon>Bacilli</taxon>
        <taxon>Bacillales</taxon>
        <taxon>Bacillaceae</taxon>
        <taxon>Cytobacillus</taxon>
    </lineage>
</organism>
<accession>W7KZC5</accession>
<reference evidence="2" key="1">
    <citation type="submission" date="2013-03" db="EMBL/GenBank/DDBJ databases">
        <title>Draft genome sequence of Bacillus firmus DS1.</title>
        <authorList>
            <person name="Peng D."/>
            <person name="Zhu L."/>
            <person name="Sun M."/>
        </authorList>
    </citation>
    <scope>NUCLEOTIDE SEQUENCE [LARGE SCALE GENOMIC DNA]</scope>
    <source>
        <strain evidence="2">DS1</strain>
    </source>
</reference>
<evidence type="ECO:0000313" key="1">
    <source>
        <dbReference type="EMBL" id="EWG08626.1"/>
    </source>
</evidence>
<dbReference type="PATRIC" id="fig|1307436.3.peg.4963"/>
<reference evidence="1 2" key="2">
    <citation type="journal article" date="2016" name="Sci. Rep.">
        <title>A novel serine protease, Sep1, from Bacillus firmus DS-1 has nematicidal activity and degrades multiple intestinal-associated nematode proteins.</title>
        <authorList>
            <person name="Geng C."/>
            <person name="Nie X."/>
            <person name="Tang Z."/>
            <person name="Zhang Y."/>
            <person name="Lin J."/>
            <person name="Sun M."/>
            <person name="Peng D."/>
        </authorList>
    </citation>
    <scope>NUCLEOTIDE SEQUENCE [LARGE SCALE GENOMIC DNA]</scope>
    <source>
        <strain evidence="1 2">DS1</strain>
    </source>
</reference>
<comment type="caution">
    <text evidence="1">The sequence shown here is derived from an EMBL/GenBank/DDBJ whole genome shotgun (WGS) entry which is preliminary data.</text>
</comment>
<dbReference type="Proteomes" id="UP000019270">
    <property type="component" value="Unassembled WGS sequence"/>
</dbReference>
<dbReference type="RefSeq" id="WP_035333168.1">
    <property type="nucleotide sequence ID" value="NZ_APVL01000034.1"/>
</dbReference>
<protein>
    <submittedName>
        <fullName evidence="1">Uncharacterized protein</fullName>
    </submittedName>
</protein>
<sequence>MNVNQLNEKLRNVESDDQLSLLFFKTKRKLRGVLHGKEVATITIKNGDARYTYVDSDIKGYCKTKKLYQYLTF</sequence>
<dbReference type="eggNOG" id="ENOG5030E5Z">
    <property type="taxonomic scope" value="Bacteria"/>
</dbReference>
<name>W7KZC5_CYTFI</name>
<proteinExistence type="predicted"/>
<gene>
    <name evidence="1" type="ORF">PBF_23293</name>
</gene>
<dbReference type="EMBL" id="APVL01000034">
    <property type="protein sequence ID" value="EWG08626.1"/>
    <property type="molecule type" value="Genomic_DNA"/>
</dbReference>
<evidence type="ECO:0000313" key="2">
    <source>
        <dbReference type="Proteomes" id="UP000019270"/>
    </source>
</evidence>
<dbReference type="AlphaFoldDB" id="W7KZC5"/>